<dbReference type="Proteomes" id="UP001054945">
    <property type="component" value="Unassembled WGS sequence"/>
</dbReference>
<dbReference type="GO" id="GO:0030198">
    <property type="term" value="P:extracellular matrix organization"/>
    <property type="evidence" value="ECO:0007669"/>
    <property type="project" value="TreeGrafter"/>
</dbReference>
<dbReference type="Gene3D" id="2.20.100.10">
    <property type="entry name" value="Thrombospondin type-1 (TSP1) repeat"/>
    <property type="match status" value="1"/>
</dbReference>
<feature type="compositionally biased region" description="Basic and acidic residues" evidence="1">
    <location>
        <begin position="184"/>
        <end position="204"/>
    </location>
</feature>
<keyword evidence="2" id="KW-0482">Metalloprotease</keyword>
<keyword evidence="2" id="KW-0645">Protease</keyword>
<dbReference type="PANTHER" id="PTHR13723:SF294">
    <property type="entry name" value="A DISINTEGRIN AND METALLOPROTEINASE WITH THROMBOSPONDIN MOTIFS 7-LIKE PROTEIN"/>
    <property type="match status" value="1"/>
</dbReference>
<dbReference type="PANTHER" id="PTHR13723">
    <property type="entry name" value="ADAMTS A DISINTEGRIN AND METALLOPROTEASE WITH THROMBOSPONDIN MOTIFS PROTEASE"/>
    <property type="match status" value="1"/>
</dbReference>
<dbReference type="EMBL" id="BPLR01003746">
    <property type="protein sequence ID" value="GIX88253.1"/>
    <property type="molecule type" value="Genomic_DNA"/>
</dbReference>
<evidence type="ECO:0000313" key="3">
    <source>
        <dbReference type="Proteomes" id="UP001054945"/>
    </source>
</evidence>
<dbReference type="GO" id="GO:0004222">
    <property type="term" value="F:metalloendopeptidase activity"/>
    <property type="evidence" value="ECO:0007669"/>
    <property type="project" value="TreeGrafter"/>
</dbReference>
<keyword evidence="3" id="KW-1185">Reference proteome</keyword>
<evidence type="ECO:0000313" key="2">
    <source>
        <dbReference type="EMBL" id="GIX88253.1"/>
    </source>
</evidence>
<protein>
    <submittedName>
        <fullName evidence="2">A disintegrin and metalloproteinase with thrombospondin motifs 16</fullName>
    </submittedName>
</protein>
<dbReference type="GO" id="GO:0006508">
    <property type="term" value="P:proteolysis"/>
    <property type="evidence" value="ECO:0007669"/>
    <property type="project" value="TreeGrafter"/>
</dbReference>
<organism evidence="2 3">
    <name type="scientific">Caerostris extrusa</name>
    <name type="common">Bark spider</name>
    <name type="synonym">Caerostris bankana</name>
    <dbReference type="NCBI Taxonomy" id="172846"/>
    <lineage>
        <taxon>Eukaryota</taxon>
        <taxon>Metazoa</taxon>
        <taxon>Ecdysozoa</taxon>
        <taxon>Arthropoda</taxon>
        <taxon>Chelicerata</taxon>
        <taxon>Arachnida</taxon>
        <taxon>Araneae</taxon>
        <taxon>Araneomorphae</taxon>
        <taxon>Entelegynae</taxon>
        <taxon>Araneoidea</taxon>
        <taxon>Araneidae</taxon>
        <taxon>Caerostris</taxon>
    </lineage>
</organism>
<sequence length="222" mass="24985">MSEASGLFVPYVHSGGRFGDLDGQRRWCKNGECTSWGSEKVKVVKGGWSAWDKGECKSGCIKKSRAVILDKRYCDNPKPKNTEKYCEGDNVRIHFCDDSKLCKKLRNSSRLCKTEMPIFQNMRSQFEASQGARPRDPMSRHRLLLSKQILPTSTSERQSAITCGHQPRGLDPEVDVPLLNNAHPKGENRAPKKLQEYSQYKEGRLPPLPGPDDLGRPKGRGL</sequence>
<comment type="caution">
    <text evidence="2">The sequence shown here is derived from an EMBL/GenBank/DDBJ whole genome shotgun (WGS) entry which is preliminary data.</text>
</comment>
<feature type="region of interest" description="Disordered" evidence="1">
    <location>
        <begin position="153"/>
        <end position="222"/>
    </location>
</feature>
<accession>A0AAV4NV44</accession>
<name>A0AAV4NV44_CAEEX</name>
<dbReference type="InterPro" id="IPR050439">
    <property type="entry name" value="ADAMTS_ADAMTS-like"/>
</dbReference>
<keyword evidence="2" id="KW-0378">Hydrolase</keyword>
<dbReference type="GO" id="GO:0031012">
    <property type="term" value="C:extracellular matrix"/>
    <property type="evidence" value="ECO:0007669"/>
    <property type="project" value="TreeGrafter"/>
</dbReference>
<gene>
    <name evidence="2" type="primary">ADAMTS16</name>
    <name evidence="2" type="ORF">CEXT_220301</name>
</gene>
<reference evidence="2 3" key="1">
    <citation type="submission" date="2021-06" db="EMBL/GenBank/DDBJ databases">
        <title>Caerostris extrusa draft genome.</title>
        <authorList>
            <person name="Kono N."/>
            <person name="Arakawa K."/>
        </authorList>
    </citation>
    <scope>NUCLEOTIDE SEQUENCE [LARGE SCALE GENOMIC DNA]</scope>
</reference>
<proteinExistence type="predicted"/>
<dbReference type="AlphaFoldDB" id="A0AAV4NV44"/>
<evidence type="ECO:0000256" key="1">
    <source>
        <dbReference type="SAM" id="MobiDB-lite"/>
    </source>
</evidence>
<dbReference type="InterPro" id="IPR036383">
    <property type="entry name" value="TSP1_rpt_sf"/>
</dbReference>